<evidence type="ECO:0000313" key="3">
    <source>
        <dbReference type="Proteomes" id="UP000556200"/>
    </source>
</evidence>
<dbReference type="EMBL" id="VYZA01002413">
    <property type="protein sequence ID" value="NWQ71532.1"/>
    <property type="molecule type" value="Genomic_DNA"/>
</dbReference>
<dbReference type="GO" id="GO:0006915">
    <property type="term" value="P:apoptotic process"/>
    <property type="evidence" value="ECO:0007669"/>
    <property type="project" value="UniProtKB-ARBA"/>
</dbReference>
<feature type="domain" description="NB-ARC" evidence="1">
    <location>
        <begin position="77"/>
        <end position="180"/>
    </location>
</feature>
<proteinExistence type="predicted"/>
<feature type="non-terminal residue" evidence="2">
    <location>
        <position position="183"/>
    </location>
</feature>
<dbReference type="Pfam" id="PF00931">
    <property type="entry name" value="NB-ARC"/>
    <property type="match status" value="1"/>
</dbReference>
<reference evidence="2 3" key="1">
    <citation type="submission" date="2019-09" db="EMBL/GenBank/DDBJ databases">
        <title>Bird 10,000 Genomes (B10K) Project - Family phase.</title>
        <authorList>
            <person name="Zhang G."/>
        </authorList>
    </citation>
    <scope>NUCLEOTIDE SEQUENCE [LARGE SCALE GENOMIC DNA]</scope>
    <source>
        <strain evidence="2">B10K-DU-004-15</strain>
        <tissue evidence="2">Mixed tissue sample</tissue>
    </source>
</reference>
<dbReference type="PANTHER" id="PTHR22845:SF5">
    <property type="entry name" value="APOPTOTIC PROTEASE-ACTIVATING FACTOR 1"/>
    <property type="match status" value="1"/>
</dbReference>
<dbReference type="PANTHER" id="PTHR22845">
    <property type="entry name" value="APOPTOTIC PROTEASE-ACTIVATING FACTOR 1"/>
    <property type="match status" value="1"/>
</dbReference>
<protein>
    <submittedName>
        <fullName evidence="2">APAF factor</fullName>
    </submittedName>
</protein>
<evidence type="ECO:0000259" key="1">
    <source>
        <dbReference type="Pfam" id="PF00931"/>
    </source>
</evidence>
<dbReference type="InterPro" id="IPR027417">
    <property type="entry name" value="P-loop_NTPase"/>
</dbReference>
<accession>A0A7K4RFB3</accession>
<evidence type="ECO:0000313" key="2">
    <source>
        <dbReference type="EMBL" id="NWQ71532.1"/>
    </source>
</evidence>
<keyword evidence="3" id="KW-1185">Reference proteome</keyword>
<dbReference type="Gene3D" id="3.40.50.300">
    <property type="entry name" value="P-loop containing nucleotide triphosphate hydrolases"/>
    <property type="match status" value="1"/>
</dbReference>
<comment type="caution">
    <text evidence="2">The sequence shown here is derived from an EMBL/GenBank/DDBJ whole genome shotgun (WGS) entry which is preliminary data.</text>
</comment>
<dbReference type="GO" id="GO:0005829">
    <property type="term" value="C:cytosol"/>
    <property type="evidence" value="ECO:0007669"/>
    <property type="project" value="UniProtKB-ARBA"/>
</dbReference>
<dbReference type="InterPro" id="IPR011029">
    <property type="entry name" value="DEATH-like_dom_sf"/>
</dbReference>
<dbReference type="Gene3D" id="1.10.533.10">
    <property type="entry name" value="Death Domain, Fas"/>
    <property type="match status" value="1"/>
</dbReference>
<dbReference type="AlphaFoldDB" id="A0A7K4RFB3"/>
<feature type="non-terminal residue" evidence="2">
    <location>
        <position position="1"/>
    </location>
</feature>
<dbReference type="GO" id="GO:0043531">
    <property type="term" value="F:ADP binding"/>
    <property type="evidence" value="ECO:0007669"/>
    <property type="project" value="InterPro"/>
</dbReference>
<dbReference type="SUPFAM" id="SSF52540">
    <property type="entry name" value="P-loop containing nucleoside triphosphate hydrolases"/>
    <property type="match status" value="1"/>
</dbReference>
<dbReference type="Proteomes" id="UP000556200">
    <property type="component" value="Unassembled WGS sequence"/>
</dbReference>
<gene>
    <name evidence="2" type="primary">Apaf1</name>
    <name evidence="2" type="ORF">NEOCIN_R13027</name>
</gene>
<dbReference type="InterPro" id="IPR002182">
    <property type="entry name" value="NB-ARC"/>
</dbReference>
<sequence length="183" mass="20332">INIILTKDNNSYRSFYNALLHEGYRDLAALLQDGIPAVSSGNRKSSMDGMTSYGQLKTVLCEGGVPQRPVVFVTRPKLVDAIKKKLSCLGSDPGWVTVYGMAGCGKTVLTAEALRDHQLLEDYFPGGVHWISVGKQDKAGLLIKLQNLCSRLEHDSTLSQRSPLNIEEAKDRLRLLMLRKYPR</sequence>
<name>A0A7K4RFB3_9TYRA</name>
<organism evidence="2 3">
    <name type="scientific">Neopipo cinnamomea</name>
    <dbReference type="NCBI Taxonomy" id="456388"/>
    <lineage>
        <taxon>Eukaryota</taxon>
        <taxon>Metazoa</taxon>
        <taxon>Chordata</taxon>
        <taxon>Craniata</taxon>
        <taxon>Vertebrata</taxon>
        <taxon>Euteleostomi</taxon>
        <taxon>Archelosauria</taxon>
        <taxon>Archosauria</taxon>
        <taxon>Dinosauria</taxon>
        <taxon>Saurischia</taxon>
        <taxon>Theropoda</taxon>
        <taxon>Coelurosauria</taxon>
        <taxon>Aves</taxon>
        <taxon>Neognathae</taxon>
        <taxon>Neoaves</taxon>
        <taxon>Telluraves</taxon>
        <taxon>Australaves</taxon>
        <taxon>Passeriformes</taxon>
        <taxon>Tyrannidae</taxon>
        <taxon>Neopipo</taxon>
    </lineage>
</organism>